<dbReference type="InterPro" id="IPR032675">
    <property type="entry name" value="LRR_dom_sf"/>
</dbReference>
<evidence type="ECO:0000256" key="2">
    <source>
        <dbReference type="ARBA" id="ARBA00022614"/>
    </source>
</evidence>
<evidence type="ECO:0000256" key="5">
    <source>
        <dbReference type="ARBA" id="ARBA00022989"/>
    </source>
</evidence>
<dbReference type="Gene3D" id="3.80.10.10">
    <property type="entry name" value="Ribonuclease Inhibitor"/>
    <property type="match status" value="1"/>
</dbReference>
<dbReference type="PANTHER" id="PTHR27008:SF610">
    <property type="entry name" value="SERINE-THREONINE_TYROSINE-PROTEIN KINASE CATALYTIC DOMAIN-CONTAINING PROTEIN"/>
    <property type="match status" value="1"/>
</dbReference>
<dbReference type="OrthoDB" id="544346at2759"/>
<keyword evidence="3 7" id="KW-0812">Transmembrane</keyword>
<accession>A0A2P5BCV2</accession>
<dbReference type="InterPro" id="IPR051809">
    <property type="entry name" value="Plant_receptor-like_S/T_kinase"/>
</dbReference>
<name>A0A2P5BCV2_PARAD</name>
<sequence>MEPDLSNNNLSGIIPSQLVDLKNLTELNLSYNSLQGPIRDEILKRFLAKPFIGNDNLWSDMLINVLPRCSKQIPNKGIIAEIVRIILPISIFLGFIVIGFVLLRKYSLPNRIVQHDDSATKNEDLLVFQVHEPKKTSGC</sequence>
<evidence type="ECO:0000256" key="1">
    <source>
        <dbReference type="ARBA" id="ARBA00004370"/>
    </source>
</evidence>
<keyword evidence="4" id="KW-0677">Repeat</keyword>
<dbReference type="Proteomes" id="UP000237105">
    <property type="component" value="Unassembled WGS sequence"/>
</dbReference>
<proteinExistence type="predicted"/>
<dbReference type="InterPro" id="IPR001611">
    <property type="entry name" value="Leu-rich_rpt"/>
</dbReference>
<evidence type="ECO:0000256" key="4">
    <source>
        <dbReference type="ARBA" id="ARBA00022737"/>
    </source>
</evidence>
<evidence type="ECO:0000313" key="8">
    <source>
        <dbReference type="EMBL" id="PON46623.1"/>
    </source>
</evidence>
<evidence type="ECO:0000313" key="9">
    <source>
        <dbReference type="Proteomes" id="UP000237105"/>
    </source>
</evidence>
<evidence type="ECO:0000256" key="3">
    <source>
        <dbReference type="ARBA" id="ARBA00022692"/>
    </source>
</evidence>
<comment type="caution">
    <text evidence="8">The sequence shown here is derived from an EMBL/GenBank/DDBJ whole genome shotgun (WGS) entry which is preliminary data.</text>
</comment>
<comment type="subcellular location">
    <subcellularLocation>
        <location evidence="1">Membrane</location>
    </subcellularLocation>
</comment>
<gene>
    <name evidence="8" type="ORF">PanWU01x14_250530</name>
</gene>
<dbReference type="PANTHER" id="PTHR27008">
    <property type="entry name" value="OS04G0122200 PROTEIN"/>
    <property type="match status" value="1"/>
</dbReference>
<keyword evidence="6 7" id="KW-0472">Membrane</keyword>
<dbReference type="EMBL" id="JXTB01000308">
    <property type="protein sequence ID" value="PON46623.1"/>
    <property type="molecule type" value="Genomic_DNA"/>
</dbReference>
<dbReference type="AlphaFoldDB" id="A0A2P5BCV2"/>
<reference evidence="9" key="1">
    <citation type="submission" date="2016-06" db="EMBL/GenBank/DDBJ databases">
        <title>Parallel loss of symbiosis genes in relatives of nitrogen-fixing non-legume Parasponia.</title>
        <authorList>
            <person name="Van Velzen R."/>
            <person name="Holmer R."/>
            <person name="Bu F."/>
            <person name="Rutten L."/>
            <person name="Van Zeijl A."/>
            <person name="Liu W."/>
            <person name="Santuari L."/>
            <person name="Cao Q."/>
            <person name="Sharma T."/>
            <person name="Shen D."/>
            <person name="Roswanjaya Y."/>
            <person name="Wardhani T."/>
            <person name="Kalhor M.S."/>
            <person name="Jansen J."/>
            <person name="Van den Hoogen J."/>
            <person name="Gungor B."/>
            <person name="Hartog M."/>
            <person name="Hontelez J."/>
            <person name="Verver J."/>
            <person name="Yang W.-C."/>
            <person name="Schijlen E."/>
            <person name="Repin R."/>
            <person name="Schilthuizen M."/>
            <person name="Schranz E."/>
            <person name="Heidstra R."/>
            <person name="Miyata K."/>
            <person name="Fedorova E."/>
            <person name="Kohlen W."/>
            <person name="Bisseling T."/>
            <person name="Smit S."/>
            <person name="Geurts R."/>
        </authorList>
    </citation>
    <scope>NUCLEOTIDE SEQUENCE [LARGE SCALE GENOMIC DNA]</scope>
    <source>
        <strain evidence="9">cv. WU1-14</strain>
    </source>
</reference>
<evidence type="ECO:0000256" key="6">
    <source>
        <dbReference type="ARBA" id="ARBA00023136"/>
    </source>
</evidence>
<organism evidence="8 9">
    <name type="scientific">Parasponia andersonii</name>
    <name type="common">Sponia andersonii</name>
    <dbReference type="NCBI Taxonomy" id="3476"/>
    <lineage>
        <taxon>Eukaryota</taxon>
        <taxon>Viridiplantae</taxon>
        <taxon>Streptophyta</taxon>
        <taxon>Embryophyta</taxon>
        <taxon>Tracheophyta</taxon>
        <taxon>Spermatophyta</taxon>
        <taxon>Magnoliopsida</taxon>
        <taxon>eudicotyledons</taxon>
        <taxon>Gunneridae</taxon>
        <taxon>Pentapetalae</taxon>
        <taxon>rosids</taxon>
        <taxon>fabids</taxon>
        <taxon>Rosales</taxon>
        <taxon>Cannabaceae</taxon>
        <taxon>Parasponia</taxon>
    </lineage>
</organism>
<keyword evidence="9" id="KW-1185">Reference proteome</keyword>
<evidence type="ECO:0000256" key="7">
    <source>
        <dbReference type="SAM" id="Phobius"/>
    </source>
</evidence>
<dbReference type="GO" id="GO:0016020">
    <property type="term" value="C:membrane"/>
    <property type="evidence" value="ECO:0007669"/>
    <property type="project" value="UniProtKB-SubCell"/>
</dbReference>
<protein>
    <submittedName>
        <fullName evidence="8">LRR domain containing protein</fullName>
    </submittedName>
</protein>
<keyword evidence="5 7" id="KW-1133">Transmembrane helix</keyword>
<dbReference type="Pfam" id="PF13855">
    <property type="entry name" value="LRR_8"/>
    <property type="match status" value="1"/>
</dbReference>
<dbReference type="SUPFAM" id="SSF52058">
    <property type="entry name" value="L domain-like"/>
    <property type="match status" value="1"/>
</dbReference>
<feature type="transmembrane region" description="Helical" evidence="7">
    <location>
        <begin position="82"/>
        <end position="103"/>
    </location>
</feature>
<keyword evidence="2" id="KW-0433">Leucine-rich repeat</keyword>